<dbReference type="PANTHER" id="PTHR43628">
    <property type="entry name" value="ACTIVATOR OF C KINASE PROTEIN 1-RELATED"/>
    <property type="match status" value="1"/>
</dbReference>
<gene>
    <name evidence="1" type="ORF">DVJ77_10330</name>
</gene>
<dbReference type="SMART" id="SM00671">
    <property type="entry name" value="SEL1"/>
    <property type="match status" value="4"/>
</dbReference>
<comment type="caution">
    <text evidence="1">The sequence shown here is derived from an EMBL/GenBank/DDBJ whole genome shotgun (WGS) entry which is preliminary data.</text>
</comment>
<dbReference type="Pfam" id="PF08238">
    <property type="entry name" value="Sel1"/>
    <property type="match status" value="5"/>
</dbReference>
<evidence type="ECO:0000313" key="1">
    <source>
        <dbReference type="EMBL" id="RDD81565.1"/>
    </source>
</evidence>
<evidence type="ECO:0000313" key="2">
    <source>
        <dbReference type="Proteomes" id="UP000253782"/>
    </source>
</evidence>
<dbReference type="EMBL" id="QQAH01000009">
    <property type="protein sequence ID" value="RDD81565.1"/>
    <property type="molecule type" value="Genomic_DNA"/>
</dbReference>
<keyword evidence="2" id="KW-1185">Reference proteome</keyword>
<accession>A0A369UNC2</accession>
<dbReference type="OrthoDB" id="6810016at2"/>
<dbReference type="PANTHER" id="PTHR43628:SF1">
    <property type="entry name" value="CHITIN SYNTHASE REGULATORY FACTOR 2-RELATED"/>
    <property type="match status" value="1"/>
</dbReference>
<name>A0A369UNC2_9GAMM</name>
<dbReference type="SUPFAM" id="SSF81901">
    <property type="entry name" value="HCP-like"/>
    <property type="match status" value="1"/>
</dbReference>
<dbReference type="InterPro" id="IPR052945">
    <property type="entry name" value="Mitotic_Regulator"/>
</dbReference>
<reference evidence="1 2" key="1">
    <citation type="submission" date="2018-07" db="EMBL/GenBank/DDBJ databases">
        <title>Dyella tabacisoli L4-6T, whole genome shotgun sequence.</title>
        <authorList>
            <person name="Zhou X.-K."/>
            <person name="Li W.-J."/>
            <person name="Duan Y.-Q."/>
        </authorList>
    </citation>
    <scope>NUCLEOTIDE SEQUENCE [LARGE SCALE GENOMIC DNA]</scope>
    <source>
        <strain evidence="1 2">L4-6</strain>
    </source>
</reference>
<dbReference type="InterPro" id="IPR006597">
    <property type="entry name" value="Sel1-like"/>
</dbReference>
<dbReference type="Proteomes" id="UP000253782">
    <property type="component" value="Unassembled WGS sequence"/>
</dbReference>
<dbReference type="AlphaFoldDB" id="A0A369UNC2"/>
<proteinExistence type="predicted"/>
<dbReference type="Gene3D" id="1.25.40.10">
    <property type="entry name" value="Tetratricopeptide repeat domain"/>
    <property type="match status" value="1"/>
</dbReference>
<dbReference type="InterPro" id="IPR011990">
    <property type="entry name" value="TPR-like_helical_dom_sf"/>
</dbReference>
<organism evidence="1 2">
    <name type="scientific">Dyella tabacisoli</name>
    <dbReference type="NCBI Taxonomy" id="2282381"/>
    <lineage>
        <taxon>Bacteria</taxon>
        <taxon>Pseudomonadati</taxon>
        <taxon>Pseudomonadota</taxon>
        <taxon>Gammaproteobacteria</taxon>
        <taxon>Lysobacterales</taxon>
        <taxon>Rhodanobacteraceae</taxon>
        <taxon>Dyella</taxon>
    </lineage>
</organism>
<protein>
    <submittedName>
        <fullName evidence="1">Sel1 repeat family protein</fullName>
    </submittedName>
</protein>
<sequence length="260" mass="28739">MERSLMPAANPESASTSPTLDIDALNRLLHEQPDAAAKLLQRAAHAGHAPAQTWLAQLYLDGTGVNADAGEALYWFQRAAHADVPMAMNMLGRCHENGWGTRVDYPLAAVWYRRAASHDLDWAIYNLAQMYANGRGMPQDRAEALRWFARAAALGHARAMHFLGQFYEYGWEVEADQAHAFTLYRRSAEGGDYRGLCSWASVLAGDGRVNEARALIERAIPLSPSHYLDSLVQQLRSSAHTELRALGEQIVAGSEPDPDR</sequence>